<dbReference type="KEGG" id="aell:AELL_0898"/>
<dbReference type="Gene3D" id="3.30.9.10">
    <property type="entry name" value="D-Amino Acid Oxidase, subunit A, domain 2"/>
    <property type="match status" value="1"/>
</dbReference>
<dbReference type="SUPFAM" id="SSF51905">
    <property type="entry name" value="FAD/NAD(P)-binding domain"/>
    <property type="match status" value="1"/>
</dbReference>
<dbReference type="Proteomes" id="UP000262582">
    <property type="component" value="Chromosome"/>
</dbReference>
<dbReference type="SUPFAM" id="SSF54373">
    <property type="entry name" value="FAD-linked reductases, C-terminal domain"/>
    <property type="match status" value="1"/>
</dbReference>
<dbReference type="Gene3D" id="3.50.50.60">
    <property type="entry name" value="FAD/NAD(P)-binding domain"/>
    <property type="match status" value="2"/>
</dbReference>
<organism evidence="7 9">
    <name type="scientific">Arcobacter ellisii</name>
    <dbReference type="NCBI Taxonomy" id="913109"/>
    <lineage>
        <taxon>Bacteria</taxon>
        <taxon>Pseudomonadati</taxon>
        <taxon>Campylobacterota</taxon>
        <taxon>Epsilonproteobacteria</taxon>
        <taxon>Campylobacterales</taxon>
        <taxon>Arcobacteraceae</taxon>
        <taxon>Arcobacter</taxon>
    </lineage>
</organism>
<keyword evidence="4" id="KW-0560">Oxidoreductase</keyword>
<evidence type="ECO:0000313" key="6">
    <source>
        <dbReference type="EMBL" id="AXX94577.1"/>
    </source>
</evidence>
<evidence type="ECO:0000256" key="1">
    <source>
        <dbReference type="ARBA" id="ARBA00001974"/>
    </source>
</evidence>
<feature type="domain" description="FAD dependent oxidoreductase" evidence="5">
    <location>
        <begin position="4"/>
        <end position="392"/>
    </location>
</feature>
<keyword evidence="3" id="KW-0285">Flavoprotein</keyword>
<dbReference type="EMBL" id="NXIG01000013">
    <property type="protein sequence ID" value="RXI29197.1"/>
    <property type="molecule type" value="Genomic_DNA"/>
</dbReference>
<reference evidence="6 8" key="2">
    <citation type="submission" date="2018-08" db="EMBL/GenBank/DDBJ databases">
        <title>Complete genome of the Arcobacter ellisii type strain LMG 26155.</title>
        <authorList>
            <person name="Miller W.G."/>
            <person name="Yee E."/>
            <person name="Bono J.L."/>
        </authorList>
    </citation>
    <scope>NUCLEOTIDE SEQUENCE [LARGE SCALE GENOMIC DNA]</scope>
    <source>
        <strain evidence="6 8">LMG 26155</strain>
    </source>
</reference>
<dbReference type="EMBL" id="CP032097">
    <property type="protein sequence ID" value="AXX94577.1"/>
    <property type="molecule type" value="Genomic_DNA"/>
</dbReference>
<comment type="cofactor">
    <cofactor evidence="1">
        <name>FAD</name>
        <dbReference type="ChEBI" id="CHEBI:57692"/>
    </cofactor>
</comment>
<proteinExistence type="inferred from homology"/>
<evidence type="ECO:0000313" key="9">
    <source>
        <dbReference type="Proteomes" id="UP000290588"/>
    </source>
</evidence>
<dbReference type="Pfam" id="PF01266">
    <property type="entry name" value="DAO"/>
    <property type="match status" value="1"/>
</dbReference>
<name>A0A347U6U9_9BACT</name>
<dbReference type="OrthoDB" id="9805337at2"/>
<evidence type="ECO:0000256" key="4">
    <source>
        <dbReference type="ARBA" id="ARBA00023002"/>
    </source>
</evidence>
<evidence type="ECO:0000313" key="8">
    <source>
        <dbReference type="Proteomes" id="UP000262582"/>
    </source>
</evidence>
<dbReference type="GO" id="GO:0005737">
    <property type="term" value="C:cytoplasm"/>
    <property type="evidence" value="ECO:0007669"/>
    <property type="project" value="TreeGrafter"/>
</dbReference>
<gene>
    <name evidence="6" type="ORF">AELL_0898</name>
    <name evidence="7" type="ORF">CP962_11510</name>
</gene>
<reference evidence="7 9" key="1">
    <citation type="submission" date="2017-09" db="EMBL/GenBank/DDBJ databases">
        <title>Genomics of the genus Arcobacter.</title>
        <authorList>
            <person name="Perez-Cataluna A."/>
            <person name="Figueras M.J."/>
            <person name="Salas-Masso N."/>
        </authorList>
    </citation>
    <scope>NUCLEOTIDE SEQUENCE [LARGE SCALE GENOMIC DNA]</scope>
    <source>
        <strain evidence="7 9">CECT 7837</strain>
    </source>
</reference>
<protein>
    <submittedName>
        <fullName evidence="7">FAD-dependent oxidoreductase</fullName>
    </submittedName>
</protein>
<accession>A0A347U6U9</accession>
<dbReference type="RefSeq" id="WP_118916803.1">
    <property type="nucleotide sequence ID" value="NZ_CP032097.1"/>
</dbReference>
<dbReference type="InterPro" id="IPR006076">
    <property type="entry name" value="FAD-dep_OxRdtase"/>
</dbReference>
<dbReference type="PANTHER" id="PTHR13847">
    <property type="entry name" value="SARCOSINE DEHYDROGENASE-RELATED"/>
    <property type="match status" value="1"/>
</dbReference>
<dbReference type="GO" id="GO:0016491">
    <property type="term" value="F:oxidoreductase activity"/>
    <property type="evidence" value="ECO:0007669"/>
    <property type="project" value="UniProtKB-KW"/>
</dbReference>
<evidence type="ECO:0000313" key="7">
    <source>
        <dbReference type="EMBL" id="RXI29197.1"/>
    </source>
</evidence>
<dbReference type="InterPro" id="IPR036188">
    <property type="entry name" value="FAD/NAD-bd_sf"/>
</dbReference>
<dbReference type="PANTHER" id="PTHR13847:SF286">
    <property type="entry name" value="D-AMINO ACID DEHYDROGENASE"/>
    <property type="match status" value="1"/>
</dbReference>
<dbReference type="Proteomes" id="UP000290588">
    <property type="component" value="Unassembled WGS sequence"/>
</dbReference>
<comment type="similarity">
    <text evidence="2">Belongs to the DadA oxidoreductase family.</text>
</comment>
<sequence length="416" mass="47518">MKRDIIIIGAGIMGLTTAYELLKAGRKVTIIDENDITDSTSFGNAGLLSAFDKGPLANPGIVFNTLKLMIKGESPVNIHPTLDTKIYKWLWKFVNSANKDRLKRTLALFEKYGHISNDAYEKMQNIDGLDLDFQRRGMLSVFTEQKSYDKKLLDYAIKNDDVFEIIEKNKIKEFIPCITNDVKGAIHFKRNTHFDPKRTMLELKRYLKENGAEFILNERISHIKYSDSKIESISSALNTYEADTYVISTGYQTLLADKVNQNLVMTPAKGYSITFKMPKELQPVTSTLFSDLFIVMTPRRDDVRITSKLEIGSTNHQIVKKQIESIKENFKKYTVPFIMEDIVEWTGFRPLTPNDMPLIGRDEKYKNLIYGMGLGWLGMTFGPALASILKDLIVNDLENKNSDDILLFSGFYQGKY</sequence>
<keyword evidence="8" id="KW-1185">Reference proteome</keyword>
<evidence type="ECO:0000256" key="2">
    <source>
        <dbReference type="ARBA" id="ARBA00009410"/>
    </source>
</evidence>
<evidence type="ECO:0000256" key="3">
    <source>
        <dbReference type="ARBA" id="ARBA00022630"/>
    </source>
</evidence>
<dbReference type="AlphaFoldDB" id="A0A347U6U9"/>
<evidence type="ECO:0000259" key="5">
    <source>
        <dbReference type="Pfam" id="PF01266"/>
    </source>
</evidence>